<keyword evidence="3" id="KW-1185">Reference proteome</keyword>
<organism evidence="2 3">
    <name type="scientific">Amorphotheca resinae ATCC 22711</name>
    <dbReference type="NCBI Taxonomy" id="857342"/>
    <lineage>
        <taxon>Eukaryota</taxon>
        <taxon>Fungi</taxon>
        <taxon>Dikarya</taxon>
        <taxon>Ascomycota</taxon>
        <taxon>Pezizomycotina</taxon>
        <taxon>Leotiomycetes</taxon>
        <taxon>Helotiales</taxon>
        <taxon>Amorphothecaceae</taxon>
        <taxon>Amorphotheca</taxon>
    </lineage>
</organism>
<feature type="compositionally biased region" description="Basic and acidic residues" evidence="1">
    <location>
        <begin position="93"/>
        <end position="103"/>
    </location>
</feature>
<dbReference type="EMBL" id="KZ679006">
    <property type="protein sequence ID" value="PSS27263.1"/>
    <property type="molecule type" value="Genomic_DNA"/>
</dbReference>
<sequence length="103" mass="11111">MPSSQQQKHGQLALHRSVSNPRITASTEERFSLFPTSHRLRWAGAKSPAGRGQGQAKNRIFTGQKAVSPRIKSAFIRAAVPLTLGPPDSRLPTAERARLGAGT</sequence>
<proteinExistence type="predicted"/>
<name>A0A2T3BD51_AMORE</name>
<feature type="region of interest" description="Disordered" evidence="1">
    <location>
        <begin position="82"/>
        <end position="103"/>
    </location>
</feature>
<reference evidence="2 3" key="1">
    <citation type="journal article" date="2018" name="New Phytol.">
        <title>Comparative genomics and transcriptomics depict ericoid mycorrhizal fungi as versatile saprotrophs and plant mutualists.</title>
        <authorList>
            <person name="Martino E."/>
            <person name="Morin E."/>
            <person name="Grelet G.A."/>
            <person name="Kuo A."/>
            <person name="Kohler A."/>
            <person name="Daghino S."/>
            <person name="Barry K.W."/>
            <person name="Cichocki N."/>
            <person name="Clum A."/>
            <person name="Dockter R.B."/>
            <person name="Hainaut M."/>
            <person name="Kuo R.C."/>
            <person name="LaButti K."/>
            <person name="Lindahl B.D."/>
            <person name="Lindquist E.A."/>
            <person name="Lipzen A."/>
            <person name="Khouja H.R."/>
            <person name="Magnuson J."/>
            <person name="Murat C."/>
            <person name="Ohm R.A."/>
            <person name="Singer S.W."/>
            <person name="Spatafora J.W."/>
            <person name="Wang M."/>
            <person name="Veneault-Fourrey C."/>
            <person name="Henrissat B."/>
            <person name="Grigoriev I.V."/>
            <person name="Martin F.M."/>
            <person name="Perotto S."/>
        </authorList>
    </citation>
    <scope>NUCLEOTIDE SEQUENCE [LARGE SCALE GENOMIC DNA]</scope>
    <source>
        <strain evidence="2 3">ATCC 22711</strain>
    </source>
</reference>
<evidence type="ECO:0000313" key="2">
    <source>
        <dbReference type="EMBL" id="PSS27263.1"/>
    </source>
</evidence>
<feature type="region of interest" description="Disordered" evidence="1">
    <location>
        <begin position="44"/>
        <end position="64"/>
    </location>
</feature>
<dbReference type="InParanoid" id="A0A2T3BD51"/>
<evidence type="ECO:0000256" key="1">
    <source>
        <dbReference type="SAM" id="MobiDB-lite"/>
    </source>
</evidence>
<protein>
    <submittedName>
        <fullName evidence="2">Uncharacterized protein</fullName>
    </submittedName>
</protein>
<accession>A0A2T3BD51</accession>
<evidence type="ECO:0000313" key="3">
    <source>
        <dbReference type="Proteomes" id="UP000241818"/>
    </source>
</evidence>
<dbReference type="AlphaFoldDB" id="A0A2T3BD51"/>
<dbReference type="RefSeq" id="XP_024724788.1">
    <property type="nucleotide sequence ID" value="XM_024863198.1"/>
</dbReference>
<dbReference type="Proteomes" id="UP000241818">
    <property type="component" value="Unassembled WGS sequence"/>
</dbReference>
<dbReference type="GeneID" id="36571279"/>
<feature type="region of interest" description="Disordered" evidence="1">
    <location>
        <begin position="1"/>
        <end position="21"/>
    </location>
</feature>
<gene>
    <name evidence="2" type="ORF">M430DRAFT_152033</name>
</gene>